<dbReference type="KEGG" id="nwr:E3U44_18690"/>
<accession>A0A4P7C5K6</accession>
<dbReference type="EMBL" id="CP038033">
    <property type="protein sequence ID" value="QBQ56296.1"/>
    <property type="molecule type" value="Genomic_DNA"/>
</dbReference>
<dbReference type="AlphaFoldDB" id="A0A4P7C5K6"/>
<organism evidence="1 2">
    <name type="scientific">Nitrosococcus wardiae</name>
    <dbReference type="NCBI Taxonomy" id="1814290"/>
    <lineage>
        <taxon>Bacteria</taxon>
        <taxon>Pseudomonadati</taxon>
        <taxon>Pseudomonadota</taxon>
        <taxon>Gammaproteobacteria</taxon>
        <taxon>Chromatiales</taxon>
        <taxon>Chromatiaceae</taxon>
        <taxon>Nitrosococcus</taxon>
    </lineage>
</organism>
<gene>
    <name evidence="1" type="ORF">E3U44_18690</name>
</gene>
<dbReference type="RefSeq" id="WP_134359543.1">
    <property type="nucleotide sequence ID" value="NZ_CP038033.1"/>
</dbReference>
<evidence type="ECO:0000313" key="2">
    <source>
        <dbReference type="Proteomes" id="UP000294325"/>
    </source>
</evidence>
<dbReference type="Proteomes" id="UP000294325">
    <property type="component" value="Chromosome"/>
</dbReference>
<reference evidence="1 2" key="1">
    <citation type="submission" date="2019-03" db="EMBL/GenBank/DDBJ databases">
        <title>The genome sequence of Nitrosococcus wardiae strain D1FHST reveals the archetypal metabolic capacity of ammonia-oxidizing Gammaproteobacteria.</title>
        <authorList>
            <person name="Wang L."/>
            <person name="Lim C.K."/>
            <person name="Hanson T.E."/>
            <person name="Dang H."/>
            <person name="Klotz M.G."/>
        </authorList>
    </citation>
    <scope>NUCLEOTIDE SEQUENCE [LARGE SCALE GENOMIC DNA]</scope>
    <source>
        <strain evidence="1 2">D1FHS</strain>
    </source>
</reference>
<proteinExistence type="predicted"/>
<sequence length="180" mass="20974">MPFERVVAHTLTEEEKEEWEKRGGEAQLHVEIPGLIGWLLDMPIEEMEHAIAHPPSSVIGANIEAMRDSNPVADWVMENCIPSRGEWTRVGIKQEVKDMGGVHYRMEGSYLYPNYLQWCRQNGREPLSIRRFRAKVEDMLKNCLRVDVISLRREEGIGIQGIRLRKPEEPVYDWLNFSQM</sequence>
<evidence type="ECO:0000313" key="1">
    <source>
        <dbReference type="EMBL" id="QBQ56296.1"/>
    </source>
</evidence>
<protein>
    <submittedName>
        <fullName evidence="1">Uncharacterized protein</fullName>
    </submittedName>
</protein>
<name>A0A4P7C5K6_9GAMM</name>
<keyword evidence="2" id="KW-1185">Reference proteome</keyword>
<dbReference type="OrthoDB" id="3541280at2"/>